<keyword evidence="2" id="KW-1185">Reference proteome</keyword>
<protein>
    <submittedName>
        <fullName evidence="1">Uncharacterized protein</fullName>
    </submittedName>
</protein>
<reference evidence="1 2" key="1">
    <citation type="submission" date="2023-10" db="EMBL/GenBank/DDBJ databases">
        <authorList>
            <person name="Maclean D."/>
            <person name="Macfadyen A."/>
        </authorList>
    </citation>
    <scope>NUCLEOTIDE SEQUENCE [LARGE SCALE GENOMIC DNA]</scope>
</reference>
<organism evidence="1 2">
    <name type="scientific">Coccomyxa viridis</name>
    <dbReference type="NCBI Taxonomy" id="1274662"/>
    <lineage>
        <taxon>Eukaryota</taxon>
        <taxon>Viridiplantae</taxon>
        <taxon>Chlorophyta</taxon>
        <taxon>core chlorophytes</taxon>
        <taxon>Trebouxiophyceae</taxon>
        <taxon>Trebouxiophyceae incertae sedis</taxon>
        <taxon>Coccomyxaceae</taxon>
        <taxon>Coccomyxa</taxon>
    </lineage>
</organism>
<proteinExistence type="predicted"/>
<sequence>MYSSQRPLTQFQEAYNPLAPGSHILGNYHDQIVVRPGPATANEQYLYHTLIVDSRDRNTDLYPSSSDYVIEGCFDFRDVVSLELLQIGLWKSTAVAAEQPDWIVLDIAGISNNRGSSAVLDGSFAQILLADIEPGTFRRLNVADVGKCFVRMNPLLPHLFKFHIRYLQPDGTLYDFGGQENTLMMEVKTKFKTRDY</sequence>
<evidence type="ECO:0000313" key="1">
    <source>
        <dbReference type="EMBL" id="CAK0766177.1"/>
    </source>
</evidence>
<dbReference type="AlphaFoldDB" id="A0AAV1I071"/>
<dbReference type="EMBL" id="CAUYUE010000004">
    <property type="protein sequence ID" value="CAK0766177.1"/>
    <property type="molecule type" value="Genomic_DNA"/>
</dbReference>
<dbReference type="Proteomes" id="UP001314263">
    <property type="component" value="Unassembled WGS sequence"/>
</dbReference>
<name>A0AAV1I071_9CHLO</name>
<comment type="caution">
    <text evidence="1">The sequence shown here is derived from an EMBL/GenBank/DDBJ whole genome shotgun (WGS) entry which is preliminary data.</text>
</comment>
<accession>A0AAV1I071</accession>
<gene>
    <name evidence="1" type="ORF">CVIRNUC_003332</name>
</gene>
<evidence type="ECO:0000313" key="2">
    <source>
        <dbReference type="Proteomes" id="UP001314263"/>
    </source>
</evidence>